<gene>
    <name evidence="2" type="ORF">HQ497_11820</name>
</gene>
<dbReference type="PANTHER" id="PTHR43802:SF1">
    <property type="entry name" value="IP11341P-RELATED"/>
    <property type="match status" value="1"/>
</dbReference>
<protein>
    <submittedName>
        <fullName evidence="2">Enoyl-CoA hydratase/isomerase family protein</fullName>
    </submittedName>
</protein>
<comment type="caution">
    <text evidence="2">The sequence shown here is derived from an EMBL/GenBank/DDBJ whole genome shotgun (WGS) entry which is preliminary data.</text>
</comment>
<dbReference type="Pfam" id="PF00378">
    <property type="entry name" value="ECH_1"/>
    <property type="match status" value="1"/>
</dbReference>
<feature type="non-terminal residue" evidence="2">
    <location>
        <position position="202"/>
    </location>
</feature>
<dbReference type="AlphaFoldDB" id="A0A972VZ63"/>
<evidence type="ECO:0000313" key="3">
    <source>
        <dbReference type="Proteomes" id="UP000754644"/>
    </source>
</evidence>
<proteinExistence type="inferred from homology"/>
<sequence length="202" mass="21644">MTRVFADRVSYAVQDRVALITLERAARLNAFDAAMYQGVNAALTAFHADDDAWVAVIQAAGDKAFSVGADVNALNDNASQGITTGLGGLLLDQEMVTDKPILVAVQGYCVGEGVNLVLSCDMIFADSTTQFMISEVRIGVNPVDIPLKLARRLGYNQAFSFLSPGDAKDAEWARSAGLLERVSEAGQAKQDALNFARRLVNE</sequence>
<name>A0A972VZ63_9GAMM</name>
<dbReference type="EMBL" id="JABMOJ010000446">
    <property type="protein sequence ID" value="NQV66039.1"/>
    <property type="molecule type" value="Genomic_DNA"/>
</dbReference>
<dbReference type="Proteomes" id="UP000754644">
    <property type="component" value="Unassembled WGS sequence"/>
</dbReference>
<organism evidence="2 3">
    <name type="scientific">SAR86 cluster bacterium</name>
    <dbReference type="NCBI Taxonomy" id="2030880"/>
    <lineage>
        <taxon>Bacteria</taxon>
        <taxon>Pseudomonadati</taxon>
        <taxon>Pseudomonadota</taxon>
        <taxon>Gammaproteobacteria</taxon>
        <taxon>SAR86 cluster</taxon>
    </lineage>
</organism>
<dbReference type="SUPFAM" id="SSF52096">
    <property type="entry name" value="ClpP/crotonase"/>
    <property type="match status" value="1"/>
</dbReference>
<dbReference type="InterPro" id="IPR029045">
    <property type="entry name" value="ClpP/crotonase-like_dom_sf"/>
</dbReference>
<dbReference type="InterPro" id="IPR001753">
    <property type="entry name" value="Enoyl-CoA_hydra/iso"/>
</dbReference>
<evidence type="ECO:0000313" key="2">
    <source>
        <dbReference type="EMBL" id="NQV66039.1"/>
    </source>
</evidence>
<dbReference type="GO" id="GO:0003824">
    <property type="term" value="F:catalytic activity"/>
    <property type="evidence" value="ECO:0007669"/>
    <property type="project" value="UniProtKB-ARBA"/>
</dbReference>
<evidence type="ECO:0000256" key="1">
    <source>
        <dbReference type="ARBA" id="ARBA00005254"/>
    </source>
</evidence>
<comment type="similarity">
    <text evidence="1">Belongs to the enoyl-CoA hydratase/isomerase family.</text>
</comment>
<reference evidence="2" key="1">
    <citation type="submission" date="2020-05" db="EMBL/GenBank/DDBJ databases">
        <title>Sulfur intermediates as new biogeochemical hubs in an aquatic model microbial ecosystem.</title>
        <authorList>
            <person name="Vigneron A."/>
        </authorList>
    </citation>
    <scope>NUCLEOTIDE SEQUENCE</scope>
    <source>
        <strain evidence="2">Bin.250</strain>
    </source>
</reference>
<dbReference type="PANTHER" id="PTHR43802">
    <property type="entry name" value="ENOYL-COA HYDRATASE"/>
    <property type="match status" value="1"/>
</dbReference>
<dbReference type="Gene3D" id="3.90.226.10">
    <property type="entry name" value="2-enoyl-CoA Hydratase, Chain A, domain 1"/>
    <property type="match status" value="1"/>
</dbReference>
<accession>A0A972VZ63</accession>
<dbReference type="CDD" id="cd06558">
    <property type="entry name" value="crotonase-like"/>
    <property type="match status" value="1"/>
</dbReference>